<organism evidence="2 3">
    <name type="scientific">Mycena sanguinolenta</name>
    <dbReference type="NCBI Taxonomy" id="230812"/>
    <lineage>
        <taxon>Eukaryota</taxon>
        <taxon>Fungi</taxon>
        <taxon>Dikarya</taxon>
        <taxon>Basidiomycota</taxon>
        <taxon>Agaricomycotina</taxon>
        <taxon>Agaricomycetes</taxon>
        <taxon>Agaricomycetidae</taxon>
        <taxon>Agaricales</taxon>
        <taxon>Marasmiineae</taxon>
        <taxon>Mycenaceae</taxon>
        <taxon>Mycena</taxon>
    </lineage>
</organism>
<feature type="transmembrane region" description="Helical" evidence="1">
    <location>
        <begin position="112"/>
        <end position="134"/>
    </location>
</feature>
<feature type="transmembrane region" description="Helical" evidence="1">
    <location>
        <begin position="140"/>
        <end position="165"/>
    </location>
</feature>
<keyword evidence="1" id="KW-0472">Membrane</keyword>
<reference evidence="2" key="1">
    <citation type="submission" date="2020-05" db="EMBL/GenBank/DDBJ databases">
        <title>Mycena genomes resolve the evolution of fungal bioluminescence.</title>
        <authorList>
            <person name="Tsai I.J."/>
        </authorList>
    </citation>
    <scope>NUCLEOTIDE SEQUENCE</scope>
    <source>
        <strain evidence="2">160909Yilan</strain>
    </source>
</reference>
<protein>
    <submittedName>
        <fullName evidence="2">Uncharacterized protein</fullName>
    </submittedName>
</protein>
<keyword evidence="1" id="KW-0812">Transmembrane</keyword>
<evidence type="ECO:0000256" key="1">
    <source>
        <dbReference type="SAM" id="Phobius"/>
    </source>
</evidence>
<feature type="transmembrane region" description="Helical" evidence="1">
    <location>
        <begin position="177"/>
        <end position="197"/>
    </location>
</feature>
<dbReference type="OrthoDB" id="258495at2759"/>
<dbReference type="Proteomes" id="UP000623467">
    <property type="component" value="Unassembled WGS sequence"/>
</dbReference>
<comment type="caution">
    <text evidence="2">The sequence shown here is derived from an EMBL/GenBank/DDBJ whole genome shotgun (WGS) entry which is preliminary data.</text>
</comment>
<dbReference type="EMBL" id="JACAZH010000007">
    <property type="protein sequence ID" value="KAF7364404.1"/>
    <property type="molecule type" value="Genomic_DNA"/>
</dbReference>
<keyword evidence="3" id="KW-1185">Reference proteome</keyword>
<gene>
    <name evidence="2" type="ORF">MSAN_01101100</name>
</gene>
<name>A0A8H7D6T2_9AGAR</name>
<accession>A0A8H7D6T2</accession>
<evidence type="ECO:0000313" key="2">
    <source>
        <dbReference type="EMBL" id="KAF7364404.1"/>
    </source>
</evidence>
<dbReference type="AlphaFoldDB" id="A0A8H7D6T2"/>
<keyword evidence="1" id="KW-1133">Transmembrane helix</keyword>
<evidence type="ECO:0000313" key="3">
    <source>
        <dbReference type="Proteomes" id="UP000623467"/>
    </source>
</evidence>
<sequence length="721" mass="81847">MLDIPRILCLTASRPRPPPSSVPVLLSRPPANLRPTGCAMPVSFVRSRLFLKIRIYGRIVSYYLGWVRAVRGSAAPLGWDLVLHPYGVLTSRQVPPFSAPNGFQFLPRVHSFLYTVAVASFSPFTSTLTVHLIIVGFRCLFFHCLSLCLPSAHSLPVFLLLSLLVSVDFVAHHVTIGYVHVFPLGFSPSIGAPLYFLRIPRGNIDLRSEIRLDAVRGVVQRDRERGSLRRMYSARVVGHNEPMTVALYQGDNAEQEWRRDLSRHSRLWHPHILQIYASASWSGIYATVFHDDLVLFAQFVDTFRHSAVLKSYFLWHMNADLQAAGDYCVRILPVEERFSTCWIRRSTGRLCLEFSTSETNDGFRGKLTAQLQSQPQPMLSLHDPNLESLVIASLGYPEWYSLCESYLHFEGIPFEHAVEIASVKDARIMCSGWNSLRRRKADNGATRFNSRDVCNNTLHLDKRCDRAWWLAQGNHIFNRLAIVSDHVNYKLVHYVKFTLAISETTQNPPNGYLFVPSPKDFETSPISVRWPDRPAYWSLDPSGSIPLSPEEASRLGFPSITPITQVYASSWDESVYAGIRKFDESKGFVPESQELAKELGYPLYEVCVQASHDWHDCDYSNSYSEEEYADEATLDQVFKKLIGIVQMYGELANELQSDEKLVANQGRISAANQRSIRERLVAGLNDGVHELQDLARGGVPNLDFTRRLWPVRSAIWRLLSR</sequence>
<proteinExistence type="predicted"/>